<name>A0ABN7W8R2_GIGMA</name>
<protein>
    <submittedName>
        <fullName evidence="1">39750_t:CDS:1</fullName>
    </submittedName>
</protein>
<evidence type="ECO:0000313" key="1">
    <source>
        <dbReference type="EMBL" id="CAG8821407.1"/>
    </source>
</evidence>
<organism evidence="1 2">
    <name type="scientific">Gigaspora margarita</name>
    <dbReference type="NCBI Taxonomy" id="4874"/>
    <lineage>
        <taxon>Eukaryota</taxon>
        <taxon>Fungi</taxon>
        <taxon>Fungi incertae sedis</taxon>
        <taxon>Mucoromycota</taxon>
        <taxon>Glomeromycotina</taxon>
        <taxon>Glomeromycetes</taxon>
        <taxon>Diversisporales</taxon>
        <taxon>Gigasporaceae</taxon>
        <taxon>Gigaspora</taxon>
    </lineage>
</organism>
<feature type="non-terminal residue" evidence="1">
    <location>
        <position position="1"/>
    </location>
</feature>
<proteinExistence type="predicted"/>
<sequence>IATCSNANFASDSGSGIVFSDASASASIDPCKTSKTCSVLLQLF</sequence>
<gene>
    <name evidence="1" type="ORF">GMARGA_LOCUS27826</name>
</gene>
<accession>A0ABN7W8R2</accession>
<dbReference type="EMBL" id="CAJVQB010034609">
    <property type="protein sequence ID" value="CAG8821407.1"/>
    <property type="molecule type" value="Genomic_DNA"/>
</dbReference>
<dbReference type="Proteomes" id="UP000789901">
    <property type="component" value="Unassembled WGS sequence"/>
</dbReference>
<keyword evidence="2" id="KW-1185">Reference proteome</keyword>
<reference evidence="1 2" key="1">
    <citation type="submission" date="2021-06" db="EMBL/GenBank/DDBJ databases">
        <authorList>
            <person name="Kallberg Y."/>
            <person name="Tangrot J."/>
            <person name="Rosling A."/>
        </authorList>
    </citation>
    <scope>NUCLEOTIDE SEQUENCE [LARGE SCALE GENOMIC DNA]</scope>
    <source>
        <strain evidence="1 2">120-4 pot B 10/14</strain>
    </source>
</reference>
<comment type="caution">
    <text evidence="1">The sequence shown here is derived from an EMBL/GenBank/DDBJ whole genome shotgun (WGS) entry which is preliminary data.</text>
</comment>
<evidence type="ECO:0000313" key="2">
    <source>
        <dbReference type="Proteomes" id="UP000789901"/>
    </source>
</evidence>